<dbReference type="InterPro" id="IPR036691">
    <property type="entry name" value="Endo/exonu/phosph_ase_sf"/>
</dbReference>
<dbReference type="PANTHER" id="PTHR10682">
    <property type="entry name" value="POLY A POLYMERASE"/>
    <property type="match status" value="1"/>
</dbReference>
<proteinExistence type="predicted"/>
<gene>
    <name evidence="2" type="ORF">IFR04_015572</name>
</gene>
<reference evidence="2" key="1">
    <citation type="submission" date="2021-02" db="EMBL/GenBank/DDBJ databases">
        <title>Genome sequence Cadophora malorum strain M34.</title>
        <authorList>
            <person name="Stefanovic E."/>
            <person name="Vu D."/>
            <person name="Scully C."/>
            <person name="Dijksterhuis J."/>
            <person name="Roader J."/>
            <person name="Houbraken J."/>
        </authorList>
    </citation>
    <scope>NUCLEOTIDE SEQUENCE</scope>
    <source>
        <strain evidence="2">M34</strain>
    </source>
</reference>
<dbReference type="Gene3D" id="1.10.1410.10">
    <property type="match status" value="1"/>
</dbReference>
<feature type="compositionally biased region" description="Basic and acidic residues" evidence="1">
    <location>
        <begin position="754"/>
        <end position="773"/>
    </location>
</feature>
<dbReference type="SUPFAM" id="SSF81301">
    <property type="entry name" value="Nucleotidyltransferase"/>
    <property type="match status" value="1"/>
</dbReference>
<evidence type="ECO:0000313" key="2">
    <source>
        <dbReference type="EMBL" id="KAG4411300.1"/>
    </source>
</evidence>
<evidence type="ECO:0008006" key="4">
    <source>
        <dbReference type="Google" id="ProtNLM"/>
    </source>
</evidence>
<dbReference type="SUPFAM" id="SSF56219">
    <property type="entry name" value="DNase I-like"/>
    <property type="match status" value="1"/>
</dbReference>
<dbReference type="SUPFAM" id="SSF81631">
    <property type="entry name" value="PAP/OAS1 substrate-binding domain"/>
    <property type="match status" value="1"/>
</dbReference>
<feature type="region of interest" description="Disordered" evidence="1">
    <location>
        <begin position="754"/>
        <end position="778"/>
    </location>
</feature>
<dbReference type="InterPro" id="IPR043519">
    <property type="entry name" value="NT_sf"/>
</dbReference>
<name>A0A8H7SYQ0_9HELO</name>
<dbReference type="GO" id="GO:1990817">
    <property type="term" value="F:poly(A) RNA polymerase activity"/>
    <property type="evidence" value="ECO:0007669"/>
    <property type="project" value="TreeGrafter"/>
</dbReference>
<dbReference type="EMBL" id="JAFJYH010000495">
    <property type="protein sequence ID" value="KAG4411300.1"/>
    <property type="molecule type" value="Genomic_DNA"/>
</dbReference>
<protein>
    <recommendedName>
        <fullName evidence="4">Polynucleotide adenylyltransferase</fullName>
    </recommendedName>
</protein>
<accession>A0A8H7SYQ0</accession>
<comment type="caution">
    <text evidence="2">The sequence shown here is derived from an EMBL/GenBank/DDBJ whole genome shotgun (WGS) entry which is preliminary data.</text>
</comment>
<dbReference type="GO" id="GO:0005634">
    <property type="term" value="C:nucleus"/>
    <property type="evidence" value="ECO:0007669"/>
    <property type="project" value="TreeGrafter"/>
</dbReference>
<evidence type="ECO:0000256" key="1">
    <source>
        <dbReference type="SAM" id="MobiDB-lite"/>
    </source>
</evidence>
<evidence type="ECO:0000313" key="3">
    <source>
        <dbReference type="Proteomes" id="UP000664132"/>
    </source>
</evidence>
<keyword evidence="3" id="KW-1185">Reference proteome</keyword>
<dbReference type="Proteomes" id="UP000664132">
    <property type="component" value="Unassembled WGS sequence"/>
</dbReference>
<dbReference type="AlphaFoldDB" id="A0A8H7SYQ0"/>
<dbReference type="Gene3D" id="3.60.10.10">
    <property type="entry name" value="Endonuclease/exonuclease/phosphatase"/>
    <property type="match status" value="1"/>
</dbReference>
<sequence length="810" mass="88568">MAEPTASPFTTRLPLIITSLSSPPPPPQSSLQTLCLQEISDESLPLILGSPYIQQTYPYATHAPSSLLPSTRNLVTLASQPFTSTVVQFEARHKSALVVEFSLGDLGEKNVLVANVHLTSGLTDKAVQAKKSQINTLSKFLIARGKDRERETIIAGDFNLTTSNRTIQKALSGGLITKETAMEVKTVIDLNVWQDAFLVSDLNLERGSMEGNHEDGPMLDGEDANGSAMLDHDSNEIFAGEQGATFDRITNPIAAQLDPPIDRSPQRYDRVLYLKGGRISARGERDEFEIFGFADEEGRVGSDHYGVRALLSVAGSGSSPGAISRMTLRNDSGSVGSGITFVEDGTDFSGLLEPYLPTATDIAQREMAIELLQSILSRGAGLENLVLAPLGSYLMDTYFVDSDVDVLAIGCVSPAKFFEFAGRELRNLDSGNEESFKGVHFVNSLVSIVEVNVLGIKFDLQYCQAEELVRAYHNTIPSPNLQDLVFNKALISTLSPSSIRPLNTYRDSAYLLNTIPNLPSYRLSHRYLSLYLKSRGLYSAKFGYLGGIHLQLLLNRVVKLIQLSTKKSNSESDPIPISAANIVRTFFTYYASFNWSSDAVTDPLLGPENKIPLRSARDAIFIPAIHTPTARPNVASSCTRLSAHTLSSEFKLAAEHLARGDWDWCLRSPAENLQDFLQESGAFVRVGIDVWGVGDESGRDDGGISKWKVREMLGALESRFPRLLVSLGRIPGVKGRIWPARLYVPGVAEDGDERVDGDGKWEGKGKEIVKEKEGDDAEEGGQFKGYYLLGVSAREGMLKEANGQAESFKR</sequence>
<dbReference type="PANTHER" id="PTHR10682:SF23">
    <property type="entry name" value="POLYNUCLEOTIDE ADENYLYLTRANSFERASE"/>
    <property type="match status" value="1"/>
</dbReference>
<organism evidence="2 3">
    <name type="scientific">Cadophora malorum</name>
    <dbReference type="NCBI Taxonomy" id="108018"/>
    <lineage>
        <taxon>Eukaryota</taxon>
        <taxon>Fungi</taxon>
        <taxon>Dikarya</taxon>
        <taxon>Ascomycota</taxon>
        <taxon>Pezizomycotina</taxon>
        <taxon>Leotiomycetes</taxon>
        <taxon>Helotiales</taxon>
        <taxon>Ploettnerulaceae</taxon>
        <taxon>Cadophora</taxon>
    </lineage>
</organism>
<dbReference type="OrthoDB" id="10263155at2759"/>